<proteinExistence type="predicted"/>
<keyword evidence="1" id="KW-1133">Transmembrane helix</keyword>
<dbReference type="Proteomes" id="UP000075398">
    <property type="component" value="Unassembled WGS sequence"/>
</dbReference>
<keyword evidence="1" id="KW-0812">Transmembrane</keyword>
<accession>A0A150IJH8</accession>
<name>A0A150IJH8_9EURY</name>
<keyword evidence="1" id="KW-0472">Membrane</keyword>
<sequence length="83" mass="9873">MVKFTKERMFINHKIGERRNVMRNYESLIEKEKNLAKFYAWYGKLNDTEREFYTRGFINILAQRIGMSAILCLIAGFVVGYLI</sequence>
<evidence type="ECO:0000313" key="3">
    <source>
        <dbReference type="Proteomes" id="UP000075398"/>
    </source>
</evidence>
<gene>
    <name evidence="2" type="ORF">AMQ22_02254</name>
</gene>
<evidence type="ECO:0000313" key="2">
    <source>
        <dbReference type="EMBL" id="KYC44955.1"/>
    </source>
</evidence>
<dbReference type="AlphaFoldDB" id="A0A150IJH8"/>
<organism evidence="2 3">
    <name type="scientific">Candidatus Methanofastidiosum methylothiophilum</name>
    <dbReference type="NCBI Taxonomy" id="1705564"/>
    <lineage>
        <taxon>Archaea</taxon>
        <taxon>Methanobacteriati</taxon>
        <taxon>Methanobacteriota</taxon>
        <taxon>Stenosarchaea group</taxon>
        <taxon>Candidatus Methanofastidiosia</taxon>
        <taxon>Candidatus Methanofastidiosales</taxon>
        <taxon>Candidatus Methanofastidiosaceae</taxon>
        <taxon>Candidatus Methanofastidiosum</taxon>
    </lineage>
</organism>
<evidence type="ECO:0000256" key="1">
    <source>
        <dbReference type="SAM" id="Phobius"/>
    </source>
</evidence>
<reference evidence="2 3" key="1">
    <citation type="journal article" date="2016" name="ISME J.">
        <title>Chasing the elusive Euryarchaeota class WSA2: genomes reveal a uniquely fastidious methyl-reducing methanogen.</title>
        <authorList>
            <person name="Nobu M.K."/>
            <person name="Narihiro T."/>
            <person name="Kuroda K."/>
            <person name="Mei R."/>
            <person name="Liu W.T."/>
        </authorList>
    </citation>
    <scope>NUCLEOTIDE SEQUENCE [LARGE SCALE GENOMIC DNA]</scope>
    <source>
        <strain evidence="2">U1lsi0528_Bin055</strain>
    </source>
</reference>
<dbReference type="EMBL" id="LNGC01000250">
    <property type="protein sequence ID" value="KYC44955.1"/>
    <property type="molecule type" value="Genomic_DNA"/>
</dbReference>
<comment type="caution">
    <text evidence="2">The sequence shown here is derived from an EMBL/GenBank/DDBJ whole genome shotgun (WGS) entry which is preliminary data.</text>
</comment>
<protein>
    <submittedName>
        <fullName evidence="2">Uncharacterized protein</fullName>
    </submittedName>
</protein>
<feature type="transmembrane region" description="Helical" evidence="1">
    <location>
        <begin position="65"/>
        <end position="82"/>
    </location>
</feature>